<dbReference type="Proteomes" id="UP000593591">
    <property type="component" value="Chromosome"/>
</dbReference>
<dbReference type="RefSeq" id="WP_184651156.1">
    <property type="nucleotide sequence ID" value="NZ_JACHFR010000001.1"/>
</dbReference>
<evidence type="ECO:0000313" key="3">
    <source>
        <dbReference type="Proteomes" id="UP000578697"/>
    </source>
</evidence>
<accession>A0A840S7S3</accession>
<gene>
    <name evidence="2" type="ORF">DYE49_08860</name>
    <name evidence="1" type="ORF">HNP77_000051</name>
</gene>
<protein>
    <submittedName>
        <fullName evidence="1">Uncharacterized protein</fullName>
    </submittedName>
</protein>
<evidence type="ECO:0000313" key="1">
    <source>
        <dbReference type="EMBL" id="MBB5217707.1"/>
    </source>
</evidence>
<evidence type="ECO:0000313" key="2">
    <source>
        <dbReference type="EMBL" id="QOS40564.1"/>
    </source>
</evidence>
<reference evidence="2 4" key="1">
    <citation type="submission" date="2018-08" db="EMBL/GenBank/DDBJ databases">
        <title>The first complete genome of Treponema rectale (CHPAT), a commensal spirochete of the bovine rectum.</title>
        <authorList>
            <person name="Staton G.J."/>
            <person name="Clegg S.R."/>
            <person name="Carter S.D."/>
            <person name="Radford A.D."/>
            <person name="Darby A."/>
            <person name="Hall N."/>
            <person name="Birtles R.J."/>
            <person name="Evans N.J."/>
        </authorList>
    </citation>
    <scope>NUCLEOTIDE SEQUENCE [LARGE SCALE GENOMIC DNA]</scope>
    <source>
        <strain evidence="2 4">CHPA</strain>
    </source>
</reference>
<dbReference type="AlphaFoldDB" id="A0A840S7S3"/>
<dbReference type="EMBL" id="JACHFR010000001">
    <property type="protein sequence ID" value="MBB5217707.1"/>
    <property type="molecule type" value="Genomic_DNA"/>
</dbReference>
<reference evidence="1 3" key="2">
    <citation type="submission" date="2020-08" db="EMBL/GenBank/DDBJ databases">
        <title>Genomic Encyclopedia of Type Strains, Phase IV (KMG-IV): sequencing the most valuable type-strain genomes for metagenomic binning, comparative biology and taxonomic classification.</title>
        <authorList>
            <person name="Goeker M."/>
        </authorList>
    </citation>
    <scope>NUCLEOTIDE SEQUENCE [LARGE SCALE GENOMIC DNA]</scope>
    <source>
        <strain evidence="1 3">DSM 103679</strain>
    </source>
</reference>
<organism evidence="1 3">
    <name type="scientific">Treponema rectale</name>
    <dbReference type="NCBI Taxonomy" id="744512"/>
    <lineage>
        <taxon>Bacteria</taxon>
        <taxon>Pseudomonadati</taxon>
        <taxon>Spirochaetota</taxon>
        <taxon>Spirochaetia</taxon>
        <taxon>Spirochaetales</taxon>
        <taxon>Treponemataceae</taxon>
        <taxon>Treponema</taxon>
    </lineage>
</organism>
<dbReference type="Proteomes" id="UP000578697">
    <property type="component" value="Unassembled WGS sequence"/>
</dbReference>
<evidence type="ECO:0000313" key="4">
    <source>
        <dbReference type="Proteomes" id="UP000593591"/>
    </source>
</evidence>
<dbReference type="KEGG" id="trc:DYE49_08860"/>
<name>A0A840S7S3_9SPIR</name>
<sequence>MKRITTVIALSIAFMAQSLHGVQSTALADEEISVLNIHLSELEQTVRGLSDEKTYELVLADDFIPSDVTPAMIQALHEYFETNTANTLTGPIEYIFFSGLQSPRSFYELKKHIENSKDKYVCIDIGDSSYAVNASTYATLPLPENCFAGHENIYWAYFGNFIREDVPENVCRNCPNLRIVFMWGEGVLKSGAFENVSPDAVIAGVYGESKKLSDYIRSKGYAKRNTWDYEAFDSDYDYTDVEKNLYSSEVYASGRTFRDSDLETVFGNYSDYYSDNQEYAGEAEPDSYYDENEVVRSLNDLLQFYGEE</sequence>
<keyword evidence="3" id="KW-1185">Reference proteome</keyword>
<proteinExistence type="predicted"/>
<dbReference type="EMBL" id="CP031517">
    <property type="protein sequence ID" value="QOS40564.1"/>
    <property type="molecule type" value="Genomic_DNA"/>
</dbReference>